<feature type="chain" id="PRO_5014120884" description="Wall-associated receptor kinase galacturonan-binding domain-containing protein" evidence="6">
    <location>
        <begin position="27"/>
        <end position="228"/>
    </location>
</feature>
<reference evidence="8 9" key="1">
    <citation type="submission" date="2017-11" db="EMBL/GenBank/DDBJ databases">
        <title>De-novo sequencing of pomegranate (Punica granatum L.) genome.</title>
        <authorList>
            <person name="Akparov Z."/>
            <person name="Amiraslanov A."/>
            <person name="Hajiyeva S."/>
            <person name="Abbasov M."/>
            <person name="Kaur K."/>
            <person name="Hamwieh A."/>
            <person name="Solovyev V."/>
            <person name="Salamov A."/>
            <person name="Braich B."/>
            <person name="Kosarev P."/>
            <person name="Mahmoud A."/>
            <person name="Hajiyev E."/>
            <person name="Babayeva S."/>
            <person name="Izzatullayeva V."/>
            <person name="Mammadov A."/>
            <person name="Mammadov A."/>
            <person name="Sharifova S."/>
            <person name="Ojaghi J."/>
            <person name="Eynullazada K."/>
            <person name="Bayramov B."/>
            <person name="Abdulazimova A."/>
            <person name="Shahmuradov I."/>
        </authorList>
    </citation>
    <scope>NUCLEOTIDE SEQUENCE [LARGE SCALE GENOMIC DNA]</scope>
    <source>
        <strain evidence="9">cv. AG2017</strain>
        <tissue evidence="8">Leaf</tissue>
    </source>
</reference>
<dbReference type="GO" id="GO:0016020">
    <property type="term" value="C:membrane"/>
    <property type="evidence" value="ECO:0007669"/>
    <property type="project" value="UniProtKB-SubCell"/>
</dbReference>
<dbReference type="InterPro" id="IPR025287">
    <property type="entry name" value="WAK_GUB"/>
</dbReference>
<keyword evidence="4" id="KW-1133">Transmembrane helix</keyword>
<evidence type="ECO:0000256" key="4">
    <source>
        <dbReference type="ARBA" id="ARBA00022989"/>
    </source>
</evidence>
<evidence type="ECO:0000256" key="1">
    <source>
        <dbReference type="ARBA" id="ARBA00004167"/>
    </source>
</evidence>
<evidence type="ECO:0000259" key="7">
    <source>
        <dbReference type="Pfam" id="PF13947"/>
    </source>
</evidence>
<sequence>MNQVAGAEMIPKLMFWILFLHGSIKARGQAATYQLAKPGCQQKCGNIAIPFPFGIGPAGCFLDDWYEVVCSNGTNTPRLKKLDLQVLNITLPEYYGPWGEAMITVNFQSFNVSFRKDEAAFGASEGCSYAALVDRSEFSPSRMHALEQKGYVPAVLQWGVANTTHFGIDLLDYRSPENKYRCTSGSMSGGYTIMPFTQCYCRYGYDGNAYLENGCQVTFETLQYLIVE</sequence>
<name>A0A2I0HZY6_PUNGR</name>
<keyword evidence="3 6" id="KW-0732">Signal</keyword>
<keyword evidence="2" id="KW-0812">Transmembrane</keyword>
<evidence type="ECO:0000256" key="6">
    <source>
        <dbReference type="SAM" id="SignalP"/>
    </source>
</evidence>
<evidence type="ECO:0000313" key="8">
    <source>
        <dbReference type="EMBL" id="PKI37268.1"/>
    </source>
</evidence>
<accession>A0A2I0HZY6</accession>
<evidence type="ECO:0000256" key="5">
    <source>
        <dbReference type="ARBA" id="ARBA00023136"/>
    </source>
</evidence>
<dbReference type="STRING" id="22663.A0A2I0HZY6"/>
<keyword evidence="9" id="KW-1185">Reference proteome</keyword>
<gene>
    <name evidence="8" type="ORF">CRG98_042342</name>
</gene>
<feature type="domain" description="Wall-associated receptor kinase galacturonan-binding" evidence="7">
    <location>
        <begin position="40"/>
        <end position="91"/>
    </location>
</feature>
<dbReference type="GO" id="GO:0030247">
    <property type="term" value="F:polysaccharide binding"/>
    <property type="evidence" value="ECO:0007669"/>
    <property type="project" value="InterPro"/>
</dbReference>
<comment type="subcellular location">
    <subcellularLocation>
        <location evidence="1">Membrane</location>
        <topology evidence="1">Single-pass membrane protein</topology>
    </subcellularLocation>
</comment>
<evidence type="ECO:0000313" key="9">
    <source>
        <dbReference type="Proteomes" id="UP000233551"/>
    </source>
</evidence>
<keyword evidence="5" id="KW-0472">Membrane</keyword>
<proteinExistence type="predicted"/>
<organism evidence="8 9">
    <name type="scientific">Punica granatum</name>
    <name type="common">Pomegranate</name>
    <dbReference type="NCBI Taxonomy" id="22663"/>
    <lineage>
        <taxon>Eukaryota</taxon>
        <taxon>Viridiplantae</taxon>
        <taxon>Streptophyta</taxon>
        <taxon>Embryophyta</taxon>
        <taxon>Tracheophyta</taxon>
        <taxon>Spermatophyta</taxon>
        <taxon>Magnoliopsida</taxon>
        <taxon>eudicotyledons</taxon>
        <taxon>Gunneridae</taxon>
        <taxon>Pentapetalae</taxon>
        <taxon>rosids</taxon>
        <taxon>malvids</taxon>
        <taxon>Myrtales</taxon>
        <taxon>Lythraceae</taxon>
        <taxon>Punica</taxon>
    </lineage>
</organism>
<dbReference type="AlphaFoldDB" id="A0A2I0HZY6"/>
<evidence type="ECO:0000256" key="2">
    <source>
        <dbReference type="ARBA" id="ARBA00022692"/>
    </source>
</evidence>
<feature type="signal peptide" evidence="6">
    <location>
        <begin position="1"/>
        <end position="26"/>
    </location>
</feature>
<protein>
    <recommendedName>
        <fullName evidence="7">Wall-associated receptor kinase galacturonan-binding domain-containing protein</fullName>
    </recommendedName>
</protein>
<evidence type="ECO:0000256" key="3">
    <source>
        <dbReference type="ARBA" id="ARBA00022729"/>
    </source>
</evidence>
<dbReference type="Pfam" id="PF13947">
    <property type="entry name" value="GUB_WAK_bind"/>
    <property type="match status" value="1"/>
</dbReference>
<comment type="caution">
    <text evidence="8">The sequence shown here is derived from an EMBL/GenBank/DDBJ whole genome shotgun (WGS) entry which is preliminary data.</text>
</comment>
<dbReference type="PANTHER" id="PTHR33491">
    <property type="entry name" value="OSJNBA0016N04.9 PROTEIN"/>
    <property type="match status" value="1"/>
</dbReference>
<dbReference type="Proteomes" id="UP000233551">
    <property type="component" value="Unassembled WGS sequence"/>
</dbReference>
<dbReference type="EMBL" id="PGOL01004495">
    <property type="protein sequence ID" value="PKI37268.1"/>
    <property type="molecule type" value="Genomic_DNA"/>
</dbReference>